<dbReference type="PANTHER" id="PTHR43540:SF6">
    <property type="entry name" value="ISOCHORISMATASE-LIKE DOMAIN-CONTAINING PROTEIN"/>
    <property type="match status" value="1"/>
</dbReference>
<reference evidence="3 4" key="1">
    <citation type="submission" date="2016-05" db="EMBL/GenBank/DDBJ databases">
        <title>Draft genome sequence of a porcine commensal Rothia nasimurium.</title>
        <authorList>
            <person name="Gaiser R.A."/>
            <person name="Van Baarlen P."/>
            <person name="Wells J.M."/>
        </authorList>
    </citation>
    <scope>NUCLEOTIDE SEQUENCE [LARGE SCALE GENOMIC DNA]</scope>
    <source>
        <strain evidence="3 4">PT-32</strain>
    </source>
</reference>
<sequence>MSPTRALLIIDVQEEYFKGPLAIQYPARETSEAQINRSIAAAQQAGLPLALIQHELPEGAPVFARGSESQKNRPSISEAQDDSWLVSTKAFSSALADDALVQGLKDRGVDTLTLVGYMTNNCVLATAAHAETLGFKVEVLSDATGAIHMKNSAGEASARQVHETLMVLLNSNWAAVASTAEWLEALPAGQALQASDLGSTAVAGSQVFSAQ</sequence>
<proteinExistence type="predicted"/>
<dbReference type="GO" id="GO:0016787">
    <property type="term" value="F:hydrolase activity"/>
    <property type="evidence" value="ECO:0007669"/>
    <property type="project" value="UniProtKB-KW"/>
</dbReference>
<dbReference type="AlphaFoldDB" id="A0A1Y1RND6"/>
<evidence type="ECO:0000313" key="3">
    <source>
        <dbReference type="EMBL" id="ORC15537.1"/>
    </source>
</evidence>
<dbReference type="Proteomes" id="UP000192359">
    <property type="component" value="Unassembled WGS sequence"/>
</dbReference>
<dbReference type="InterPro" id="IPR036380">
    <property type="entry name" value="Isochorismatase-like_sf"/>
</dbReference>
<protein>
    <submittedName>
        <fullName evidence="3">Isochorismatase</fullName>
    </submittedName>
</protein>
<dbReference type="RefSeq" id="WP_083093489.1">
    <property type="nucleotide sequence ID" value="NZ_LXWF01000043.1"/>
</dbReference>
<evidence type="ECO:0000313" key="4">
    <source>
        <dbReference type="Proteomes" id="UP000192359"/>
    </source>
</evidence>
<dbReference type="SUPFAM" id="SSF52499">
    <property type="entry name" value="Isochorismatase-like hydrolases"/>
    <property type="match status" value="1"/>
</dbReference>
<organism evidence="3 4">
    <name type="scientific">Rothia nasimurium</name>
    <dbReference type="NCBI Taxonomy" id="85336"/>
    <lineage>
        <taxon>Bacteria</taxon>
        <taxon>Bacillati</taxon>
        <taxon>Actinomycetota</taxon>
        <taxon>Actinomycetes</taxon>
        <taxon>Micrococcales</taxon>
        <taxon>Micrococcaceae</taxon>
        <taxon>Rothia</taxon>
    </lineage>
</organism>
<keyword evidence="1" id="KW-0378">Hydrolase</keyword>
<name>A0A1Y1RND6_9MICC</name>
<evidence type="ECO:0000256" key="1">
    <source>
        <dbReference type="ARBA" id="ARBA00022801"/>
    </source>
</evidence>
<dbReference type="EMBL" id="LXWF01000043">
    <property type="protein sequence ID" value="ORC15537.1"/>
    <property type="molecule type" value="Genomic_DNA"/>
</dbReference>
<gene>
    <name evidence="3" type="ORF">A7979_07345</name>
</gene>
<dbReference type="Pfam" id="PF00857">
    <property type="entry name" value="Isochorismatase"/>
    <property type="match status" value="1"/>
</dbReference>
<keyword evidence="4" id="KW-1185">Reference proteome</keyword>
<dbReference type="PANTHER" id="PTHR43540">
    <property type="entry name" value="PEROXYUREIDOACRYLATE/UREIDOACRYLATE AMIDOHYDROLASE-RELATED"/>
    <property type="match status" value="1"/>
</dbReference>
<accession>A0A1Y1RND6</accession>
<dbReference type="OrthoDB" id="9794942at2"/>
<feature type="domain" description="Isochorismatase-like" evidence="2">
    <location>
        <begin position="6"/>
        <end position="151"/>
    </location>
</feature>
<comment type="caution">
    <text evidence="3">The sequence shown here is derived from an EMBL/GenBank/DDBJ whole genome shotgun (WGS) entry which is preliminary data.</text>
</comment>
<dbReference type="InterPro" id="IPR000868">
    <property type="entry name" value="Isochorismatase-like_dom"/>
</dbReference>
<dbReference type="Gene3D" id="3.40.50.850">
    <property type="entry name" value="Isochorismatase-like"/>
    <property type="match status" value="1"/>
</dbReference>
<evidence type="ECO:0000259" key="2">
    <source>
        <dbReference type="Pfam" id="PF00857"/>
    </source>
</evidence>
<dbReference type="InterPro" id="IPR050272">
    <property type="entry name" value="Isochorismatase-like_hydrls"/>
</dbReference>